<organism evidence="9 10">
    <name type="scientific">Sphagnum jensenii</name>
    <dbReference type="NCBI Taxonomy" id="128206"/>
    <lineage>
        <taxon>Eukaryota</taxon>
        <taxon>Viridiplantae</taxon>
        <taxon>Streptophyta</taxon>
        <taxon>Embryophyta</taxon>
        <taxon>Bryophyta</taxon>
        <taxon>Sphagnophytina</taxon>
        <taxon>Sphagnopsida</taxon>
        <taxon>Sphagnales</taxon>
        <taxon>Sphagnaceae</taxon>
        <taxon>Sphagnum</taxon>
    </lineage>
</organism>
<evidence type="ECO:0000313" key="9">
    <source>
        <dbReference type="EMBL" id="CAK9276488.1"/>
    </source>
</evidence>
<keyword evidence="2" id="KW-0677">Repeat</keyword>
<dbReference type="SUPFAM" id="SSF57667">
    <property type="entry name" value="beta-beta-alpha zinc fingers"/>
    <property type="match status" value="2"/>
</dbReference>
<dbReference type="Gene3D" id="3.30.160.60">
    <property type="entry name" value="Classic Zinc Finger"/>
    <property type="match status" value="2"/>
</dbReference>
<evidence type="ECO:0000256" key="7">
    <source>
        <dbReference type="SAM" id="MobiDB-lite"/>
    </source>
</evidence>
<evidence type="ECO:0000313" key="10">
    <source>
        <dbReference type="Proteomes" id="UP001497444"/>
    </source>
</evidence>
<feature type="region of interest" description="Disordered" evidence="7">
    <location>
        <begin position="347"/>
        <end position="368"/>
    </location>
</feature>
<feature type="domain" description="C2H2-type" evidence="8">
    <location>
        <begin position="398"/>
        <end position="422"/>
    </location>
</feature>
<dbReference type="InterPro" id="IPR036236">
    <property type="entry name" value="Znf_C2H2_sf"/>
</dbReference>
<evidence type="ECO:0000256" key="3">
    <source>
        <dbReference type="ARBA" id="ARBA00022771"/>
    </source>
</evidence>
<evidence type="ECO:0000256" key="6">
    <source>
        <dbReference type="SAM" id="Coils"/>
    </source>
</evidence>
<keyword evidence="10" id="KW-1185">Reference proteome</keyword>
<dbReference type="InterPro" id="IPR013087">
    <property type="entry name" value="Znf_C2H2_type"/>
</dbReference>
<name>A0ABP0XBK2_9BRYO</name>
<dbReference type="PROSITE" id="PS50157">
    <property type="entry name" value="ZINC_FINGER_C2H2_2"/>
    <property type="match status" value="3"/>
</dbReference>
<evidence type="ECO:0000256" key="4">
    <source>
        <dbReference type="ARBA" id="ARBA00022833"/>
    </source>
</evidence>
<dbReference type="PANTHER" id="PTHR14003:SF19">
    <property type="entry name" value="YY2 TRANSCRIPTION FACTOR"/>
    <property type="match status" value="1"/>
</dbReference>
<dbReference type="EMBL" id="OZ020102">
    <property type="protein sequence ID" value="CAK9276488.1"/>
    <property type="molecule type" value="Genomic_DNA"/>
</dbReference>
<evidence type="ECO:0000256" key="5">
    <source>
        <dbReference type="PROSITE-ProRule" id="PRU00042"/>
    </source>
</evidence>
<protein>
    <recommendedName>
        <fullName evidence="8">C2H2-type domain-containing protein</fullName>
    </recommendedName>
</protein>
<sequence length="607" mass="66995">MDLPVFTSHSLVSTPAAGLERVAVEGGSALRNIANNYVEEGEGSSSSEEQGVTENGHHGQEEKDIDCGRLLWHASVHEGGKSICQNHNAEDALNSITKLENSAVMSGDKLSKNGLDKPENERETNLIRPTALVTERGLVCLENGVAKHMDKEARQTISCEQGDGGNERSSTLIAPGNCHVETTEDAELSEEEDEHHIEDREGNAAAGEVFGGTLGFDEKSLIKSQSCPCTESGDVASPAPIYFHRRKGCCGGPLGFDGHQASCFLAAAAAPHTPQFEEPRAVRCNRGIKRRFPGDESDDCLPKHIRVRSIASVYGNVSQPIEGKDADFDGGMKSAPMPKHVRLRKSGIPEHLLPPPPQEDQNEEQSPAATLWNRSSVEAVSQLEGSKCPGLGRNGQMFACNINGCNKRFKEAVALYAHARVHGDRPYICHYDGCIKSFSEKSKLKRHFLIHTGEKPFPCLYEGCGKAFSLDFNLRSHMKTHTGDYHECPYDGCQKHYCQEYKLRAHISKEHSRLTRGVVAKFTTCAGSNTKGAKGCISEDATRAVKKRGELLADLELQLARLRKLKEERVNRIVELDEKREREIRGLTHTEQELEKLDRDRRLLEED</sequence>
<keyword evidence="3 5" id="KW-0863">Zinc-finger</keyword>
<proteinExistence type="predicted"/>
<keyword evidence="6" id="KW-0175">Coiled coil</keyword>
<evidence type="ECO:0000256" key="2">
    <source>
        <dbReference type="ARBA" id="ARBA00022737"/>
    </source>
</evidence>
<dbReference type="PROSITE" id="PS00028">
    <property type="entry name" value="ZINC_FINGER_C2H2_1"/>
    <property type="match status" value="4"/>
</dbReference>
<keyword evidence="1" id="KW-0479">Metal-binding</keyword>
<feature type="coiled-coil region" evidence="6">
    <location>
        <begin position="548"/>
        <end position="607"/>
    </location>
</feature>
<evidence type="ECO:0000256" key="1">
    <source>
        <dbReference type="ARBA" id="ARBA00022723"/>
    </source>
</evidence>
<dbReference type="Proteomes" id="UP001497444">
    <property type="component" value="Chromosome 7"/>
</dbReference>
<evidence type="ECO:0000259" key="8">
    <source>
        <dbReference type="PROSITE" id="PS50157"/>
    </source>
</evidence>
<reference evidence="9" key="1">
    <citation type="submission" date="2024-02" db="EMBL/GenBank/DDBJ databases">
        <authorList>
            <consortium name="ELIXIR-Norway"/>
            <consortium name="Elixir Norway"/>
        </authorList>
    </citation>
    <scope>NUCLEOTIDE SEQUENCE</scope>
</reference>
<feature type="domain" description="C2H2-type" evidence="8">
    <location>
        <begin position="427"/>
        <end position="456"/>
    </location>
</feature>
<accession>A0ABP0XBK2</accession>
<feature type="domain" description="C2H2-type" evidence="8">
    <location>
        <begin position="457"/>
        <end position="486"/>
    </location>
</feature>
<dbReference type="SMART" id="SM00355">
    <property type="entry name" value="ZnF_C2H2"/>
    <property type="match status" value="4"/>
</dbReference>
<keyword evidence="4" id="KW-0862">Zinc</keyword>
<dbReference type="PANTHER" id="PTHR14003">
    <property type="entry name" value="TRANSCRIPTIONAL REPRESSOR PROTEIN YY"/>
    <property type="match status" value="1"/>
</dbReference>
<dbReference type="Pfam" id="PF00096">
    <property type="entry name" value="zf-C2H2"/>
    <property type="match status" value="1"/>
</dbReference>
<gene>
    <name evidence="9" type="ORF">CSSPJE1EN1_LOCUS21966</name>
</gene>
<feature type="region of interest" description="Disordered" evidence="7">
    <location>
        <begin position="39"/>
        <end position="61"/>
    </location>
</feature>